<reference evidence="4 6" key="1">
    <citation type="submission" date="2019-09" db="EMBL/GenBank/DDBJ databases">
        <title>Butyricimonas paravirosa DSM 105722 (=214-4 = JCM 18677 = CCUG 65563).</title>
        <authorList>
            <person name="Le Roy T."/>
            <person name="Cani P.D."/>
        </authorList>
    </citation>
    <scope>NUCLEOTIDE SEQUENCE [LARGE SCALE GENOMIC DNA]</scope>
    <source>
        <strain evidence="4 6">DSM 105722</strain>
    </source>
</reference>
<gene>
    <name evidence="4" type="ORF">F1644_15730</name>
    <name evidence="3" type="ORF">GGR15_003527</name>
</gene>
<evidence type="ECO:0000256" key="1">
    <source>
        <dbReference type="ARBA" id="ARBA00022679"/>
    </source>
</evidence>
<dbReference type="Proteomes" id="UP000576368">
    <property type="component" value="Unassembled WGS sequence"/>
</dbReference>
<evidence type="ECO:0000313" key="5">
    <source>
        <dbReference type="Proteomes" id="UP000576368"/>
    </source>
</evidence>
<dbReference type="Gene3D" id="3.40.50.2000">
    <property type="entry name" value="Glycogen Phosphorylase B"/>
    <property type="match status" value="1"/>
</dbReference>
<protein>
    <submittedName>
        <fullName evidence="3 4">Glycosyltransferase</fullName>
    </submittedName>
</protein>
<evidence type="ECO:0000313" key="6">
    <source>
        <dbReference type="Proteomes" id="UP001302374"/>
    </source>
</evidence>
<reference evidence="3 5" key="2">
    <citation type="submission" date="2020-03" db="EMBL/GenBank/DDBJ databases">
        <title>Genomic Encyclopedia of Type Strains, Phase IV (KMG-IV): sequencing the most valuable type-strain genomes for metagenomic binning, comparative biology and taxonomic classification.</title>
        <authorList>
            <person name="Goeker M."/>
        </authorList>
    </citation>
    <scope>NUCLEOTIDE SEQUENCE [LARGE SCALE GENOMIC DNA]</scope>
    <source>
        <strain evidence="3 5">DSM 105722</strain>
    </source>
</reference>
<dbReference type="InterPro" id="IPR001296">
    <property type="entry name" value="Glyco_trans_1"/>
</dbReference>
<name>A0A7X6BKX0_9BACT</name>
<evidence type="ECO:0000313" key="3">
    <source>
        <dbReference type="EMBL" id="NJC19889.1"/>
    </source>
</evidence>
<dbReference type="SUPFAM" id="SSF53756">
    <property type="entry name" value="UDP-Glycosyltransferase/glycogen phosphorylase"/>
    <property type="match status" value="1"/>
</dbReference>
<dbReference type="PANTHER" id="PTHR46401:SF2">
    <property type="entry name" value="GLYCOSYLTRANSFERASE WBBK-RELATED"/>
    <property type="match status" value="1"/>
</dbReference>
<dbReference type="GeneID" id="86892775"/>
<dbReference type="Pfam" id="PF00534">
    <property type="entry name" value="Glycos_transf_1"/>
    <property type="match status" value="1"/>
</dbReference>
<dbReference type="Proteomes" id="UP001302374">
    <property type="component" value="Chromosome"/>
</dbReference>
<dbReference type="EMBL" id="CP043839">
    <property type="protein sequence ID" value="WOF13619.1"/>
    <property type="molecule type" value="Genomic_DNA"/>
</dbReference>
<accession>A0A7X6BKX0</accession>
<dbReference type="GO" id="GO:0016757">
    <property type="term" value="F:glycosyltransferase activity"/>
    <property type="evidence" value="ECO:0007669"/>
    <property type="project" value="InterPro"/>
</dbReference>
<dbReference type="PANTHER" id="PTHR46401">
    <property type="entry name" value="GLYCOSYLTRANSFERASE WBBK-RELATED"/>
    <property type="match status" value="1"/>
</dbReference>
<keyword evidence="6" id="KW-1185">Reference proteome</keyword>
<dbReference type="RefSeq" id="WP_168044517.1">
    <property type="nucleotide sequence ID" value="NZ_BMPA01000012.1"/>
</dbReference>
<keyword evidence="1 3" id="KW-0808">Transferase</keyword>
<sequence>MNILVNASNLKKGGGVQVADSICCLLEGFTQYHFVVVLSSFMQATRYKMKNVKNVEVVIHDVNNNVSTLLFGRDSFLDGLVKNRRIDGVLTVFGPSRWNPKCVHLSGFARPHLVMPLSPYFRQLSYLARLKEKLQNILLKYMFARSTHFFFTENPYISKLVGQLFRKSSVYTITNYYNQVYDHPENWVKKVLPPFEGITLLTVTAYYTHKNLPISIEIARVLRKKYPNFIFRFVFTVEEAQFPVIEEELQGHFVFVGRVDIVECPSLYEQSDIMFLPTLLECFSATYPEAMKMECPIVTTDLEFAKGLCGNAARYYSPLSAVEAAEAIYQVGTNVSLRKQLIDAGKQQLKTYDTYDERVSKLVRLLEHLIDVNKSN</sequence>
<evidence type="ECO:0000313" key="4">
    <source>
        <dbReference type="EMBL" id="WOF13619.1"/>
    </source>
</evidence>
<evidence type="ECO:0000259" key="2">
    <source>
        <dbReference type="Pfam" id="PF00534"/>
    </source>
</evidence>
<dbReference type="AlphaFoldDB" id="A0A7X6BKX0"/>
<proteinExistence type="predicted"/>
<feature type="domain" description="Glycosyl transferase family 1" evidence="2">
    <location>
        <begin position="188"/>
        <end position="347"/>
    </location>
</feature>
<dbReference type="EMBL" id="JAATLI010000013">
    <property type="protein sequence ID" value="NJC19889.1"/>
    <property type="molecule type" value="Genomic_DNA"/>
</dbReference>
<organism evidence="3 5">
    <name type="scientific">Butyricimonas paravirosa</name>
    <dbReference type="NCBI Taxonomy" id="1472417"/>
    <lineage>
        <taxon>Bacteria</taxon>
        <taxon>Pseudomonadati</taxon>
        <taxon>Bacteroidota</taxon>
        <taxon>Bacteroidia</taxon>
        <taxon>Bacteroidales</taxon>
        <taxon>Odoribacteraceae</taxon>
        <taxon>Butyricimonas</taxon>
    </lineage>
</organism>